<dbReference type="Gene3D" id="3.40.50.1000">
    <property type="entry name" value="HAD superfamily/HAD-like"/>
    <property type="match status" value="1"/>
</dbReference>
<dbReference type="InterPro" id="IPR051806">
    <property type="entry name" value="HAD-like_SPP"/>
</dbReference>
<dbReference type="EMBL" id="JBANRG010000002">
    <property type="protein sequence ID" value="KAK7470444.1"/>
    <property type="molecule type" value="Genomic_DNA"/>
</dbReference>
<organism evidence="1 2">
    <name type="scientific">Marasmiellus scandens</name>
    <dbReference type="NCBI Taxonomy" id="2682957"/>
    <lineage>
        <taxon>Eukaryota</taxon>
        <taxon>Fungi</taxon>
        <taxon>Dikarya</taxon>
        <taxon>Basidiomycota</taxon>
        <taxon>Agaricomycotina</taxon>
        <taxon>Agaricomycetes</taxon>
        <taxon>Agaricomycetidae</taxon>
        <taxon>Agaricales</taxon>
        <taxon>Marasmiineae</taxon>
        <taxon>Omphalotaceae</taxon>
        <taxon>Marasmiellus</taxon>
    </lineage>
</organism>
<evidence type="ECO:0000313" key="1">
    <source>
        <dbReference type="EMBL" id="KAK7470444.1"/>
    </source>
</evidence>
<comment type="caution">
    <text evidence="1">The sequence shown here is derived from an EMBL/GenBank/DDBJ whole genome shotgun (WGS) entry which is preliminary data.</text>
</comment>
<dbReference type="InterPro" id="IPR023214">
    <property type="entry name" value="HAD_sf"/>
</dbReference>
<keyword evidence="2" id="KW-1185">Reference proteome</keyword>
<dbReference type="Pfam" id="PF00702">
    <property type="entry name" value="Hydrolase"/>
    <property type="match status" value="1"/>
</dbReference>
<dbReference type="InterPro" id="IPR023198">
    <property type="entry name" value="PGP-like_dom2"/>
</dbReference>
<dbReference type="InterPro" id="IPR006439">
    <property type="entry name" value="HAD-SF_hydro_IA"/>
</dbReference>
<proteinExistence type="predicted"/>
<gene>
    <name evidence="1" type="primary">GPP1_1</name>
    <name evidence="1" type="ORF">VKT23_001870</name>
</gene>
<dbReference type="SFLD" id="SFLDG01129">
    <property type="entry name" value="C1.5:_HAD__Beta-PGM__Phosphata"/>
    <property type="match status" value="1"/>
</dbReference>
<sequence>MPTTTIHVDAALFDMDGTLVDSTAGVQGAWEVFKEKYPHIDIYDILSSAHGVRTVENLKKYCGVEDPAEQEREAQRFEEAIVTSSKANGRKGIVMLPGVSEAMKEIESVGYLPKPKWALCTSATRSYATAALSLAGVPVPDVFVAAEDVSRGKPAPDPYLLGAQKCGVDPANCIVFEDAPAGIRSGKAAGCRTIGFLTTHSLQQMKASEPDFIVPNMASIGFRITESGLEIAIHME</sequence>
<dbReference type="Gene3D" id="1.10.150.240">
    <property type="entry name" value="Putative phosphatase, domain 2"/>
    <property type="match status" value="1"/>
</dbReference>
<name>A0ABR1K0Q6_9AGAR</name>
<protein>
    <submittedName>
        <fullName evidence="1">DL-glycerol-3-phosphatase</fullName>
    </submittedName>
</protein>
<evidence type="ECO:0000313" key="2">
    <source>
        <dbReference type="Proteomes" id="UP001498398"/>
    </source>
</evidence>
<dbReference type="PANTHER" id="PTHR43481:SF4">
    <property type="entry name" value="GLYCEROL-1-PHOSPHATE PHOSPHOHYDROLASE 1-RELATED"/>
    <property type="match status" value="1"/>
</dbReference>
<dbReference type="SUPFAM" id="SSF56784">
    <property type="entry name" value="HAD-like"/>
    <property type="match status" value="1"/>
</dbReference>
<dbReference type="NCBIfam" id="TIGR01509">
    <property type="entry name" value="HAD-SF-IA-v3"/>
    <property type="match status" value="1"/>
</dbReference>
<dbReference type="SFLD" id="SFLDS00003">
    <property type="entry name" value="Haloacid_Dehalogenase"/>
    <property type="match status" value="1"/>
</dbReference>
<dbReference type="InterPro" id="IPR036412">
    <property type="entry name" value="HAD-like_sf"/>
</dbReference>
<reference evidence="1 2" key="1">
    <citation type="submission" date="2024-01" db="EMBL/GenBank/DDBJ databases">
        <title>A draft genome for the cacao thread blight pathogen Marasmiellus scandens.</title>
        <authorList>
            <person name="Baruah I.K."/>
            <person name="Leung J."/>
            <person name="Bukari Y."/>
            <person name="Amoako-Attah I."/>
            <person name="Meinhardt L.W."/>
            <person name="Bailey B.A."/>
            <person name="Cohen S.P."/>
        </authorList>
    </citation>
    <scope>NUCLEOTIDE SEQUENCE [LARGE SCALE GENOMIC DNA]</scope>
    <source>
        <strain evidence="1 2">GH-19</strain>
    </source>
</reference>
<dbReference type="PANTHER" id="PTHR43481">
    <property type="entry name" value="FRUCTOSE-1-PHOSPHATE PHOSPHATASE"/>
    <property type="match status" value="1"/>
</dbReference>
<dbReference type="SFLD" id="SFLDG01135">
    <property type="entry name" value="C1.5.6:_HAD__Beta-PGM__Phospha"/>
    <property type="match status" value="1"/>
</dbReference>
<accession>A0ABR1K0Q6</accession>
<dbReference type="Proteomes" id="UP001498398">
    <property type="component" value="Unassembled WGS sequence"/>
</dbReference>